<proteinExistence type="predicted"/>
<feature type="compositionally biased region" description="Polar residues" evidence="1">
    <location>
        <begin position="1"/>
        <end position="11"/>
    </location>
</feature>
<dbReference type="SMART" id="SM00213">
    <property type="entry name" value="UBQ"/>
    <property type="match status" value="1"/>
</dbReference>
<dbReference type="RefSeq" id="XP_018735450.1">
    <property type="nucleotide sequence ID" value="XM_018878114.1"/>
</dbReference>
<protein>
    <recommendedName>
        <fullName evidence="2">Ubiquitin-like domain-containing protein</fullName>
    </recommendedName>
</protein>
<dbReference type="Proteomes" id="UP000189580">
    <property type="component" value="Chromosome a"/>
</dbReference>
<dbReference type="InterPro" id="IPR039540">
    <property type="entry name" value="UBL3-like_ubiquitin_dom"/>
</dbReference>
<feature type="compositionally biased region" description="Low complexity" evidence="1">
    <location>
        <begin position="67"/>
        <end position="78"/>
    </location>
</feature>
<feature type="domain" description="Ubiquitin-like" evidence="2">
    <location>
        <begin position="111"/>
        <end position="184"/>
    </location>
</feature>
<dbReference type="PROSITE" id="PS50053">
    <property type="entry name" value="UBIQUITIN_2"/>
    <property type="match status" value="1"/>
</dbReference>
<dbReference type="InterPro" id="IPR029071">
    <property type="entry name" value="Ubiquitin-like_domsf"/>
</dbReference>
<name>A0A167DJ33_9ASCO</name>
<dbReference type="PANTHER" id="PTHR13169">
    <property type="entry name" value="UBIQUITIN-LIKE PROTEIN 3 HCG-1 PROTEIN"/>
    <property type="match status" value="1"/>
</dbReference>
<dbReference type="Pfam" id="PF13881">
    <property type="entry name" value="Rad60-SLD_2"/>
    <property type="match status" value="1"/>
</dbReference>
<evidence type="ECO:0000313" key="4">
    <source>
        <dbReference type="Proteomes" id="UP000189580"/>
    </source>
</evidence>
<evidence type="ECO:0000259" key="2">
    <source>
        <dbReference type="PROSITE" id="PS50053"/>
    </source>
</evidence>
<dbReference type="PANTHER" id="PTHR13169:SF0">
    <property type="entry name" value="UBIQUITIN-LIKE PROTEIN 3"/>
    <property type="match status" value="1"/>
</dbReference>
<gene>
    <name evidence="3" type="ORF">AWJ20_1251</name>
</gene>
<dbReference type="InterPro" id="IPR000626">
    <property type="entry name" value="Ubiquitin-like_dom"/>
</dbReference>
<dbReference type="SUPFAM" id="SSF54236">
    <property type="entry name" value="Ubiquitin-like"/>
    <property type="match status" value="1"/>
</dbReference>
<evidence type="ECO:0000313" key="3">
    <source>
        <dbReference type="EMBL" id="ANB12973.1"/>
    </source>
</evidence>
<dbReference type="GeneID" id="30033033"/>
<accession>A0A167DJ33</accession>
<keyword evidence="4" id="KW-1185">Reference proteome</keyword>
<dbReference type="EMBL" id="CP014501">
    <property type="protein sequence ID" value="ANB12973.1"/>
    <property type="molecule type" value="Genomic_DNA"/>
</dbReference>
<dbReference type="InterPro" id="IPR040015">
    <property type="entry name" value="UBL3-like"/>
</dbReference>
<reference evidence="3 4" key="1">
    <citation type="submission" date="2016-02" db="EMBL/GenBank/DDBJ databases">
        <title>Complete genome sequence and transcriptome regulation of the pentose utilising yeast Sugiyamaella lignohabitans.</title>
        <authorList>
            <person name="Bellasio M."/>
            <person name="Peymann A."/>
            <person name="Valli M."/>
            <person name="Sipitzky M."/>
            <person name="Graf A."/>
            <person name="Sauer M."/>
            <person name="Marx H."/>
            <person name="Mattanovich D."/>
        </authorList>
    </citation>
    <scope>NUCLEOTIDE SEQUENCE [LARGE SCALE GENOMIC DNA]</scope>
    <source>
        <strain evidence="3 4">CBS 10342</strain>
    </source>
</reference>
<feature type="region of interest" description="Disordered" evidence="1">
    <location>
        <begin position="202"/>
        <end position="231"/>
    </location>
</feature>
<evidence type="ECO:0000256" key="1">
    <source>
        <dbReference type="SAM" id="MobiDB-lite"/>
    </source>
</evidence>
<dbReference type="OrthoDB" id="1043111at2759"/>
<dbReference type="AlphaFoldDB" id="A0A167DJ33"/>
<organism evidence="3 4">
    <name type="scientific">Sugiyamaella lignohabitans</name>
    <dbReference type="NCBI Taxonomy" id="796027"/>
    <lineage>
        <taxon>Eukaryota</taxon>
        <taxon>Fungi</taxon>
        <taxon>Dikarya</taxon>
        <taxon>Ascomycota</taxon>
        <taxon>Saccharomycotina</taxon>
        <taxon>Dipodascomycetes</taxon>
        <taxon>Dipodascales</taxon>
        <taxon>Trichomonascaceae</taxon>
        <taxon>Sugiyamaella</taxon>
    </lineage>
</organism>
<dbReference type="KEGG" id="slb:AWJ20_1251"/>
<sequence length="237" mass="25519">MSTEHPVQSVDSAEDITTPATGTSGLELPSEKSPLDSDTTATLHAPTDASAENTEHERESTGNLASQDTTNQTTTTDQYSSIQEEIASKTVKQPEAPALSLELTLLLISGLRVKIKIDDNYMQTHSIPITAPESMTVGSLKSSLFSSWQDEWGSAPTTTGLIRLIHLGKILEDQQTLEECSLTSSKSHNVVHLSVKPESFEMEAPTKVKSRSGFRGGRSGDQREGQSRGSSSCCIIL</sequence>
<dbReference type="Gene3D" id="3.10.20.90">
    <property type="entry name" value="Phosphatidylinositol 3-kinase Catalytic Subunit, Chain A, domain 1"/>
    <property type="match status" value="1"/>
</dbReference>
<feature type="region of interest" description="Disordered" evidence="1">
    <location>
        <begin position="1"/>
        <end position="80"/>
    </location>
</feature>